<dbReference type="Pfam" id="PF13771">
    <property type="entry name" value="zf-HC5HC2H"/>
    <property type="match status" value="1"/>
</dbReference>
<dbReference type="InterPro" id="IPR013083">
    <property type="entry name" value="Znf_RING/FYVE/PHD"/>
</dbReference>
<evidence type="ECO:0000256" key="2">
    <source>
        <dbReference type="ARBA" id="ARBA00012900"/>
    </source>
</evidence>
<keyword evidence="12" id="KW-1185">Reference proteome</keyword>
<dbReference type="PROSITE" id="PS51184">
    <property type="entry name" value="JMJC"/>
    <property type="match status" value="1"/>
</dbReference>
<dbReference type="InterPro" id="IPR003347">
    <property type="entry name" value="JmjC_dom"/>
</dbReference>
<proteinExistence type="inferred from homology"/>
<dbReference type="AlphaFoldDB" id="A0AAX4HGF0"/>
<dbReference type="Pfam" id="PF02375">
    <property type="entry name" value="JmjN"/>
    <property type="match status" value="1"/>
</dbReference>
<evidence type="ECO:0000256" key="5">
    <source>
        <dbReference type="ARBA" id="ARBA00022833"/>
    </source>
</evidence>
<dbReference type="RefSeq" id="XP_062879859.1">
    <property type="nucleotide sequence ID" value="XM_063023789.1"/>
</dbReference>
<accession>A0AAX4HGF0</accession>
<evidence type="ECO:0000256" key="6">
    <source>
        <dbReference type="ARBA" id="ARBA00049349"/>
    </source>
</evidence>
<evidence type="ECO:0000256" key="1">
    <source>
        <dbReference type="ARBA" id="ARBA00009711"/>
    </source>
</evidence>
<name>A0AAX4HGF0_9ASCO</name>
<evidence type="ECO:0000256" key="4">
    <source>
        <dbReference type="ARBA" id="ARBA00022771"/>
    </source>
</evidence>
<evidence type="ECO:0000313" key="12">
    <source>
        <dbReference type="Proteomes" id="UP001338582"/>
    </source>
</evidence>
<dbReference type="GeneID" id="88175930"/>
<evidence type="ECO:0000259" key="9">
    <source>
        <dbReference type="PROSITE" id="PS51184"/>
    </source>
</evidence>
<dbReference type="KEGG" id="asau:88175930"/>
<dbReference type="EMBL" id="CP138899">
    <property type="protein sequence ID" value="WPK27481.1"/>
    <property type="molecule type" value="Genomic_DNA"/>
</dbReference>
<dbReference type="SMART" id="SM00558">
    <property type="entry name" value="JmjC"/>
    <property type="match status" value="1"/>
</dbReference>
<dbReference type="PROSITE" id="PS51183">
    <property type="entry name" value="JMJN"/>
    <property type="match status" value="1"/>
</dbReference>
<evidence type="ECO:0000259" key="10">
    <source>
        <dbReference type="PROSITE" id="PS51805"/>
    </source>
</evidence>
<keyword evidence="5" id="KW-0862">Zinc</keyword>
<dbReference type="GO" id="GO:0008270">
    <property type="term" value="F:zinc ion binding"/>
    <property type="evidence" value="ECO:0007669"/>
    <property type="project" value="UniProtKB-KW"/>
</dbReference>
<dbReference type="SMART" id="SM00545">
    <property type="entry name" value="JmjN"/>
    <property type="match status" value="1"/>
</dbReference>
<keyword evidence="3" id="KW-0479">Metal-binding</keyword>
<keyword evidence="4" id="KW-0863">Zinc-finger</keyword>
<protein>
    <recommendedName>
        <fullName evidence="2">[histone H3]-trimethyl-L-lysine(9) demethylase</fullName>
        <ecNumber evidence="2">1.14.11.66</ecNumber>
    </recommendedName>
</protein>
<dbReference type="Gene3D" id="2.60.120.650">
    <property type="entry name" value="Cupin"/>
    <property type="match status" value="1"/>
</dbReference>
<dbReference type="GO" id="GO:0140684">
    <property type="term" value="F:histone H3K9me2/H3K9me3 demethylase activity"/>
    <property type="evidence" value="ECO:0007669"/>
    <property type="project" value="UniProtKB-EC"/>
</dbReference>
<dbReference type="GO" id="GO:0010468">
    <property type="term" value="P:regulation of gene expression"/>
    <property type="evidence" value="ECO:0007669"/>
    <property type="project" value="TreeGrafter"/>
</dbReference>
<feature type="domain" description="PHD-type" evidence="10">
    <location>
        <begin position="430"/>
        <end position="557"/>
    </location>
</feature>
<feature type="region of interest" description="Disordered" evidence="7">
    <location>
        <begin position="119"/>
        <end position="146"/>
    </location>
</feature>
<dbReference type="Gene3D" id="3.30.40.10">
    <property type="entry name" value="Zinc/RING finger domain, C3HC4 (zinc finger)"/>
    <property type="match status" value="1"/>
</dbReference>
<dbReference type="GO" id="GO:0051864">
    <property type="term" value="F:histone H3K36 demethylase activity"/>
    <property type="evidence" value="ECO:0007669"/>
    <property type="project" value="TreeGrafter"/>
</dbReference>
<sequence>METKYKADPNLVVEPKYYNNGVPVFEPTMAEFEDFYKFNKAINKYGMQSGIVKIIPPVEWLNLLEGTYTEETLRKVCIKNPIVQNMNVTAGRKGVYSSQNVEKQRKYDIFQWKELSEKANHTPPSLKGRKDAERSNSEKMELRAKGRTPHSAAAKRLLLGDFNIDVSEFTLDRCQVLENLYWKTLGYAEPMYGADMLGTVFGDASRPWNVAHLPNLLDLMEEKLPGVNDAYLYAGLWKASFSWHLEDQDLYSINYLHFGAPKQWYSIPQAQAGRFFDLMKEIFHEHYKSCPEFLRHKTFIASPQFLEKNGIQCNSVVHNQGEFIITYPYGYHAGFNYGFNLAESVNFALDDWLDIAKGAKKCECIGDAVAINHRQIYCKYKGIPYTPEESVAIQSTHPIDDSDSGSTPEIVESQSRPGRKRQRIVQKPITRQCILCPNVLPESMTKYKQFELLDTDHDSKTLQVHRICALSQHPQPKVVCKNGKDTIQGLDKAIKSSKSSKCTFCHVQHSILPASYLAGASVACSMPKCRRNYHATCAISAGYTFDENFCKTHRAKEYHFLDPALSKLADKCLQIKPDSFVQFAARGPGKRYVGDIHCGVVTENNIDEHTFSVCLYPSMEEHMEIHYSDILMTDVAHLDNSRFISMETQTVSLPQLPIAHESSPCGVKSEEPPHISFIPTDSVLQSHSTSLVPTSSMNSDNQTSESFQANATRFNSIPNGLTATNNNPAGVPAGVSYPLQGTFSGFVPVPSQDNITIGRPLLYSPNYSGEYLPPNVPGIPLNDPANLSARIPTQISPLDAMPMMSQLSGPQYGCSPVFITPTTSFNFEMQQCRSNRDSNNFVFVNEYSEVQTQSFNPENYQFVDANYRN</sequence>
<feature type="compositionally biased region" description="Basic and acidic residues" evidence="7">
    <location>
        <begin position="128"/>
        <end position="144"/>
    </location>
</feature>
<evidence type="ECO:0000313" key="11">
    <source>
        <dbReference type="EMBL" id="WPK27481.1"/>
    </source>
</evidence>
<feature type="compositionally biased region" description="Polar residues" evidence="7">
    <location>
        <begin position="404"/>
        <end position="416"/>
    </location>
</feature>
<gene>
    <name evidence="11" type="ORF">PUMCH_004870</name>
</gene>
<dbReference type="EC" id="1.14.11.66" evidence="2"/>
<feature type="domain" description="JmjN" evidence="8">
    <location>
        <begin position="22"/>
        <end position="63"/>
    </location>
</feature>
<feature type="region of interest" description="Disordered" evidence="7">
    <location>
        <begin position="396"/>
        <end position="422"/>
    </location>
</feature>
<dbReference type="InterPro" id="IPR003349">
    <property type="entry name" value="JmjN"/>
</dbReference>
<dbReference type="PROSITE" id="PS51805">
    <property type="entry name" value="EPHD"/>
    <property type="match status" value="1"/>
</dbReference>
<dbReference type="CDD" id="cd15571">
    <property type="entry name" value="ePHD"/>
    <property type="match status" value="1"/>
</dbReference>
<dbReference type="Proteomes" id="UP001338582">
    <property type="component" value="Chromosome 6"/>
</dbReference>
<evidence type="ECO:0000256" key="7">
    <source>
        <dbReference type="SAM" id="MobiDB-lite"/>
    </source>
</evidence>
<dbReference type="GO" id="GO:0005634">
    <property type="term" value="C:nucleus"/>
    <property type="evidence" value="ECO:0007669"/>
    <property type="project" value="TreeGrafter"/>
</dbReference>
<organism evidence="11 12">
    <name type="scientific">Australozyma saopauloensis</name>
    <dbReference type="NCBI Taxonomy" id="291208"/>
    <lineage>
        <taxon>Eukaryota</taxon>
        <taxon>Fungi</taxon>
        <taxon>Dikarya</taxon>
        <taxon>Ascomycota</taxon>
        <taxon>Saccharomycotina</taxon>
        <taxon>Pichiomycetes</taxon>
        <taxon>Metschnikowiaceae</taxon>
        <taxon>Australozyma</taxon>
    </lineage>
</organism>
<dbReference type="SUPFAM" id="SSF51197">
    <property type="entry name" value="Clavaminate synthase-like"/>
    <property type="match status" value="1"/>
</dbReference>
<dbReference type="InterPro" id="IPR034732">
    <property type="entry name" value="EPHD"/>
</dbReference>
<evidence type="ECO:0000256" key="3">
    <source>
        <dbReference type="ARBA" id="ARBA00022723"/>
    </source>
</evidence>
<dbReference type="PANTHER" id="PTHR10694">
    <property type="entry name" value="LYSINE-SPECIFIC DEMETHYLASE"/>
    <property type="match status" value="1"/>
</dbReference>
<reference evidence="11 12" key="1">
    <citation type="submission" date="2023-10" db="EMBL/GenBank/DDBJ databases">
        <title>Draft Genome Sequence of Candida saopaulonensis from a very Premature Infant with Sepsis.</title>
        <authorList>
            <person name="Ning Y."/>
            <person name="Dai R."/>
            <person name="Xiao M."/>
            <person name="Xu Y."/>
            <person name="Yan Q."/>
            <person name="Zhang L."/>
        </authorList>
    </citation>
    <scope>NUCLEOTIDE SEQUENCE [LARGE SCALE GENOMIC DNA]</scope>
    <source>
        <strain evidence="11 12">19XY460</strain>
    </source>
</reference>
<comment type="catalytic activity">
    <reaction evidence="6">
        <text>N(6),N(6),N(6)-trimethyl-L-lysyl(9)-[histone H3] + 2 2-oxoglutarate + 2 O2 = N(6)-methyl-L-lysyl(9)-[histone H3] + 2 formaldehyde + 2 succinate + 2 CO2</text>
        <dbReference type="Rhea" id="RHEA:60200"/>
        <dbReference type="Rhea" id="RHEA-COMP:15538"/>
        <dbReference type="Rhea" id="RHEA-COMP:15542"/>
        <dbReference type="ChEBI" id="CHEBI:15379"/>
        <dbReference type="ChEBI" id="CHEBI:16526"/>
        <dbReference type="ChEBI" id="CHEBI:16810"/>
        <dbReference type="ChEBI" id="CHEBI:16842"/>
        <dbReference type="ChEBI" id="CHEBI:30031"/>
        <dbReference type="ChEBI" id="CHEBI:61929"/>
        <dbReference type="ChEBI" id="CHEBI:61961"/>
        <dbReference type="EC" id="1.14.11.66"/>
    </reaction>
</comment>
<evidence type="ECO:0000259" key="8">
    <source>
        <dbReference type="PROSITE" id="PS51183"/>
    </source>
</evidence>
<comment type="similarity">
    <text evidence="1">Belongs to the JHDM3 histone demethylase family.</text>
</comment>
<feature type="domain" description="JmjC" evidence="9">
    <location>
        <begin position="202"/>
        <end position="364"/>
    </location>
</feature>
<dbReference type="GO" id="GO:0000785">
    <property type="term" value="C:chromatin"/>
    <property type="evidence" value="ECO:0007669"/>
    <property type="project" value="TreeGrafter"/>
</dbReference>
<dbReference type="Pfam" id="PF02373">
    <property type="entry name" value="JmjC"/>
    <property type="match status" value="1"/>
</dbReference>
<dbReference type="PANTHER" id="PTHR10694:SF7">
    <property type="entry name" value="[HISTONE H3]-TRIMETHYL-L-LYSINE(9) DEMETHYLASE"/>
    <property type="match status" value="1"/>
</dbReference>